<dbReference type="EMBL" id="UINC01061313">
    <property type="protein sequence ID" value="SVB86759.1"/>
    <property type="molecule type" value="Genomic_DNA"/>
</dbReference>
<gene>
    <name evidence="1" type="ORF">METZ01_LOCUS239613</name>
</gene>
<sequence>QRLYPNLYLNIVTTVTPDNALVMPGFISDVLEELNPNALSINLFRYHSLNHPPIPAEVIDAYEESTQKYSDYLTRGDLDHYGFFGKKVLAVKEIIQKELILEVARNDTFVTPCTAGSLSYVINEDGSVAACEILEPEQNLGQLSGTQRSGAPLGGQKFEGGSVAVALDTKPLTGNGSDLNDEVSFRSLVRSEQAKELRSWIRDTECRCTYECAMSTNTLFSWPLARSTYFRVLRNLVTR</sequence>
<feature type="non-terminal residue" evidence="1">
    <location>
        <position position="1"/>
    </location>
</feature>
<accession>A0A382HHT8</accession>
<proteinExistence type="predicted"/>
<evidence type="ECO:0008006" key="2">
    <source>
        <dbReference type="Google" id="ProtNLM"/>
    </source>
</evidence>
<organism evidence="1">
    <name type="scientific">marine metagenome</name>
    <dbReference type="NCBI Taxonomy" id="408172"/>
    <lineage>
        <taxon>unclassified sequences</taxon>
        <taxon>metagenomes</taxon>
        <taxon>ecological metagenomes</taxon>
    </lineage>
</organism>
<evidence type="ECO:0000313" key="1">
    <source>
        <dbReference type="EMBL" id="SVB86759.1"/>
    </source>
</evidence>
<name>A0A382HHT8_9ZZZZ</name>
<protein>
    <recommendedName>
        <fullName evidence="2">4Fe4S-binding SPASM domain-containing protein</fullName>
    </recommendedName>
</protein>
<dbReference type="AlphaFoldDB" id="A0A382HHT8"/>
<reference evidence="1" key="1">
    <citation type="submission" date="2018-05" db="EMBL/GenBank/DDBJ databases">
        <authorList>
            <person name="Lanie J.A."/>
            <person name="Ng W.-L."/>
            <person name="Kazmierczak K.M."/>
            <person name="Andrzejewski T.M."/>
            <person name="Davidsen T.M."/>
            <person name="Wayne K.J."/>
            <person name="Tettelin H."/>
            <person name="Glass J.I."/>
            <person name="Rusch D."/>
            <person name="Podicherti R."/>
            <person name="Tsui H.-C.T."/>
            <person name="Winkler M.E."/>
        </authorList>
    </citation>
    <scope>NUCLEOTIDE SEQUENCE</scope>
</reference>